<feature type="transmembrane region" description="Helical" evidence="6">
    <location>
        <begin position="26"/>
        <end position="49"/>
    </location>
</feature>
<keyword evidence="2" id="KW-0813">Transport</keyword>
<proteinExistence type="predicted"/>
<evidence type="ECO:0000256" key="3">
    <source>
        <dbReference type="ARBA" id="ARBA00022692"/>
    </source>
</evidence>
<dbReference type="PANTHER" id="PTHR12778:SF10">
    <property type="entry name" value="MAJOR FACILITATOR SUPERFAMILY DOMAIN-CONTAINING PROTEIN 3"/>
    <property type="match status" value="1"/>
</dbReference>
<dbReference type="RefSeq" id="WP_187660312.1">
    <property type="nucleotide sequence ID" value="NZ_JACTAB010000004.1"/>
</dbReference>
<feature type="transmembrane region" description="Helical" evidence="6">
    <location>
        <begin position="381"/>
        <end position="400"/>
    </location>
</feature>
<dbReference type="Gene3D" id="1.20.1250.20">
    <property type="entry name" value="MFS general substrate transporter like domains"/>
    <property type="match status" value="1"/>
</dbReference>
<feature type="transmembrane region" description="Helical" evidence="6">
    <location>
        <begin position="406"/>
        <end position="426"/>
    </location>
</feature>
<dbReference type="EMBL" id="JBBPCB010000003">
    <property type="protein sequence ID" value="MEK8179834.1"/>
    <property type="molecule type" value="Genomic_DNA"/>
</dbReference>
<feature type="transmembrane region" description="Helical" evidence="6">
    <location>
        <begin position="321"/>
        <end position="340"/>
    </location>
</feature>
<evidence type="ECO:0000313" key="8">
    <source>
        <dbReference type="EMBL" id="MEK8179834.1"/>
    </source>
</evidence>
<evidence type="ECO:0000256" key="6">
    <source>
        <dbReference type="SAM" id="Phobius"/>
    </source>
</evidence>
<evidence type="ECO:0000256" key="2">
    <source>
        <dbReference type="ARBA" id="ARBA00022448"/>
    </source>
</evidence>
<comment type="subcellular location">
    <subcellularLocation>
        <location evidence="1">Membrane</location>
        <topology evidence="1">Multi-pass membrane protein</topology>
    </subcellularLocation>
</comment>
<evidence type="ECO:0000256" key="1">
    <source>
        <dbReference type="ARBA" id="ARBA00004141"/>
    </source>
</evidence>
<feature type="transmembrane region" description="Helical" evidence="6">
    <location>
        <begin position="250"/>
        <end position="268"/>
    </location>
</feature>
<feature type="transmembrane region" description="Helical" evidence="6">
    <location>
        <begin position="161"/>
        <end position="180"/>
    </location>
</feature>
<dbReference type="InterPro" id="IPR036259">
    <property type="entry name" value="MFS_trans_sf"/>
</dbReference>
<feature type="transmembrane region" description="Helical" evidence="6">
    <location>
        <begin position="94"/>
        <end position="112"/>
    </location>
</feature>
<evidence type="ECO:0000259" key="7">
    <source>
        <dbReference type="PROSITE" id="PS50850"/>
    </source>
</evidence>
<reference evidence="8 9" key="1">
    <citation type="submission" date="2024-04" db="EMBL/GenBank/DDBJ databases">
        <title>draft genome sequnece of Flavobacterium buctense JCM 30750.</title>
        <authorList>
            <person name="Kim D.-U."/>
        </authorList>
    </citation>
    <scope>NUCLEOTIDE SEQUENCE [LARGE SCALE GENOMIC DNA]</scope>
    <source>
        <strain evidence="8 9">JCM 30750</strain>
    </source>
</reference>
<dbReference type="Proteomes" id="UP001491349">
    <property type="component" value="Unassembled WGS sequence"/>
</dbReference>
<dbReference type="SUPFAM" id="SSF103473">
    <property type="entry name" value="MFS general substrate transporter"/>
    <property type="match status" value="1"/>
</dbReference>
<organism evidence="8 9">
    <name type="scientific">Flavobacterium buctense</name>
    <dbReference type="NCBI Taxonomy" id="1648146"/>
    <lineage>
        <taxon>Bacteria</taxon>
        <taxon>Pseudomonadati</taxon>
        <taxon>Bacteroidota</taxon>
        <taxon>Flavobacteriia</taxon>
        <taxon>Flavobacteriales</taxon>
        <taxon>Flavobacteriaceae</taxon>
        <taxon>Flavobacterium</taxon>
    </lineage>
</organism>
<evidence type="ECO:0000256" key="4">
    <source>
        <dbReference type="ARBA" id="ARBA00022989"/>
    </source>
</evidence>
<dbReference type="InterPro" id="IPR004752">
    <property type="entry name" value="AmpG_permease/AT-1"/>
</dbReference>
<feature type="domain" description="Major facilitator superfamily (MFS) profile" evidence="7">
    <location>
        <begin position="250"/>
        <end position="458"/>
    </location>
</feature>
<dbReference type="InterPro" id="IPR020846">
    <property type="entry name" value="MFS_dom"/>
</dbReference>
<name>A0ABU9DZL4_9FLAO</name>
<keyword evidence="3 6" id="KW-0812">Transmembrane</keyword>
<feature type="transmembrane region" description="Helical" evidence="6">
    <location>
        <begin position="61"/>
        <end position="82"/>
    </location>
</feature>
<gene>
    <name evidence="8" type="ORF">WMW71_05730</name>
</gene>
<dbReference type="PANTHER" id="PTHR12778">
    <property type="entry name" value="SOLUTE CARRIER FAMILY 33 ACETYL-COA TRANSPORTER -RELATED"/>
    <property type="match status" value="1"/>
</dbReference>
<comment type="caution">
    <text evidence="8">The sequence shown here is derived from an EMBL/GenBank/DDBJ whole genome shotgun (WGS) entry which is preliminary data.</text>
</comment>
<feature type="transmembrane region" description="Helical" evidence="6">
    <location>
        <begin position="346"/>
        <end position="369"/>
    </location>
</feature>
<feature type="transmembrane region" description="Helical" evidence="6">
    <location>
        <begin position="288"/>
        <end position="309"/>
    </location>
</feature>
<feature type="transmembrane region" description="Helical" evidence="6">
    <location>
        <begin position="186"/>
        <end position="207"/>
    </location>
</feature>
<keyword evidence="9" id="KW-1185">Reference proteome</keyword>
<evidence type="ECO:0000256" key="5">
    <source>
        <dbReference type="ARBA" id="ARBA00023136"/>
    </source>
</evidence>
<protein>
    <submittedName>
        <fullName evidence="8">MFS transporter</fullName>
    </submittedName>
</protein>
<accession>A0ABU9DZL4</accession>
<sequence length="458" mass="50998">MNSTLNLSIKTKKAFPSLSENSTLRYFHFIALYFAQGIPEGMLFYGIPAWMAMNGKTPGEIAGFAVACGLPWSFKFIVAPLMDRYTYLPMGRKRPWVLLGQLGLILSCLYMANVPDPLNNLNQFMIAGFIVSFFGAFQDVATDGMAVDIIPVDQQARANGLMWGSKMVAISTTLALGTWLLNEYNFTVSIITLAAMIGIIMLVPLFVRERQDEKIVPWATGKASPETKKLQLTNWTAIFKSLYRVFSLRNSLILALIAFTTQGSYNYLDVLLPIFTVTELGWSNLEYSQVYATATLIGGISGMVIGGFLIDKFGKKLMMNIYFFILIASTVTLVFVKSYWVNATFIYAFMLLFNIMNVFASIGLFAIAMQCCWKKVSASQFTLYMTIANLGRIALAALIGPIKANFSWEITLLGFAIMIGFAWLLLQFLNISKQVEGVVKLENSDIEKRGTIVSLTKV</sequence>
<evidence type="ECO:0000313" key="9">
    <source>
        <dbReference type="Proteomes" id="UP001491349"/>
    </source>
</evidence>
<feature type="transmembrane region" description="Helical" evidence="6">
    <location>
        <begin position="124"/>
        <end position="141"/>
    </location>
</feature>
<dbReference type="PROSITE" id="PS50850">
    <property type="entry name" value="MFS"/>
    <property type="match status" value="1"/>
</dbReference>
<dbReference type="InterPro" id="IPR011701">
    <property type="entry name" value="MFS"/>
</dbReference>
<keyword evidence="4 6" id="KW-1133">Transmembrane helix</keyword>
<keyword evidence="5 6" id="KW-0472">Membrane</keyword>
<dbReference type="Pfam" id="PF07690">
    <property type="entry name" value="MFS_1"/>
    <property type="match status" value="1"/>
</dbReference>